<dbReference type="EMBL" id="CAJOBH010065576">
    <property type="protein sequence ID" value="CAF4446610.1"/>
    <property type="molecule type" value="Genomic_DNA"/>
</dbReference>
<dbReference type="AlphaFoldDB" id="A0A8S3BHH9"/>
<reference evidence="2" key="1">
    <citation type="submission" date="2021-02" db="EMBL/GenBank/DDBJ databases">
        <authorList>
            <person name="Nowell W R."/>
        </authorList>
    </citation>
    <scope>NUCLEOTIDE SEQUENCE</scope>
</reference>
<feature type="non-terminal residue" evidence="2">
    <location>
        <position position="80"/>
    </location>
</feature>
<dbReference type="EMBL" id="CAJOBJ010144879">
    <property type="protein sequence ID" value="CAF4779404.1"/>
    <property type="molecule type" value="Genomic_DNA"/>
</dbReference>
<organism evidence="2 3">
    <name type="scientific">Rotaria magnacalcarata</name>
    <dbReference type="NCBI Taxonomy" id="392030"/>
    <lineage>
        <taxon>Eukaryota</taxon>
        <taxon>Metazoa</taxon>
        <taxon>Spiralia</taxon>
        <taxon>Gnathifera</taxon>
        <taxon>Rotifera</taxon>
        <taxon>Eurotatoria</taxon>
        <taxon>Bdelloidea</taxon>
        <taxon>Philodinida</taxon>
        <taxon>Philodinidae</taxon>
        <taxon>Rotaria</taxon>
    </lineage>
</organism>
<dbReference type="Proteomes" id="UP000681967">
    <property type="component" value="Unassembled WGS sequence"/>
</dbReference>
<accession>A0A8S3BHH9</accession>
<name>A0A8S3BHH9_9BILA</name>
<evidence type="ECO:0000313" key="2">
    <source>
        <dbReference type="EMBL" id="CAF4779404.1"/>
    </source>
</evidence>
<proteinExistence type="predicted"/>
<protein>
    <submittedName>
        <fullName evidence="2">Uncharacterized protein</fullName>
    </submittedName>
</protein>
<evidence type="ECO:0000313" key="1">
    <source>
        <dbReference type="EMBL" id="CAF4446610.1"/>
    </source>
</evidence>
<gene>
    <name evidence="1" type="ORF">BYL167_LOCUS33559</name>
    <name evidence="2" type="ORF">GIL414_LOCUS46275</name>
</gene>
<dbReference type="Proteomes" id="UP000681720">
    <property type="component" value="Unassembled WGS sequence"/>
</dbReference>
<sequence length="80" mass="9368">TDVILDQEKKASKSPPLAIVVLPEIRFHYKLIRLSDFDPEAIITNINDFVVWQFEQIIRYGLIQLRSNETLEDLVSCHDR</sequence>
<comment type="caution">
    <text evidence="2">The sequence shown here is derived from an EMBL/GenBank/DDBJ whole genome shotgun (WGS) entry which is preliminary data.</text>
</comment>
<evidence type="ECO:0000313" key="3">
    <source>
        <dbReference type="Proteomes" id="UP000681720"/>
    </source>
</evidence>
<feature type="non-terminal residue" evidence="2">
    <location>
        <position position="1"/>
    </location>
</feature>